<evidence type="ECO:0000256" key="3">
    <source>
        <dbReference type="ARBA" id="ARBA00022692"/>
    </source>
</evidence>
<evidence type="ECO:0000256" key="1">
    <source>
        <dbReference type="ARBA" id="ARBA00004651"/>
    </source>
</evidence>
<dbReference type="KEGG" id="dbr:Deba_3248"/>
<evidence type="ECO:0000256" key="4">
    <source>
        <dbReference type="ARBA" id="ARBA00022989"/>
    </source>
</evidence>
<feature type="domain" description="Single Cache" evidence="7">
    <location>
        <begin position="19"/>
        <end position="104"/>
    </location>
</feature>
<keyword evidence="9" id="KW-1185">Reference proteome</keyword>
<evidence type="ECO:0000256" key="2">
    <source>
        <dbReference type="ARBA" id="ARBA00022475"/>
    </source>
</evidence>
<dbReference type="Pfam" id="PF08269">
    <property type="entry name" value="dCache_2"/>
    <property type="match status" value="1"/>
</dbReference>
<dbReference type="InterPro" id="IPR033480">
    <property type="entry name" value="sCache_2"/>
</dbReference>
<dbReference type="Proteomes" id="UP000009047">
    <property type="component" value="Chromosome"/>
</dbReference>
<dbReference type="eggNOG" id="COG4564">
    <property type="taxonomic scope" value="Bacteria"/>
</dbReference>
<name>E1QM16_DESB2</name>
<keyword evidence="4" id="KW-1133">Transmembrane helix</keyword>
<dbReference type="AlphaFoldDB" id="E1QM16"/>
<dbReference type="STRING" id="644282.Deba_3248"/>
<keyword evidence="3" id="KW-0812">Transmembrane</keyword>
<evidence type="ECO:0000259" key="7">
    <source>
        <dbReference type="SMART" id="SM01049"/>
    </source>
</evidence>
<protein>
    <submittedName>
        <fullName evidence="8">Cache sensor protein</fullName>
    </submittedName>
</protein>
<evidence type="ECO:0000313" key="8">
    <source>
        <dbReference type="EMBL" id="ADK86601.1"/>
    </source>
</evidence>
<organism evidence="8 9">
    <name type="scientific">Desulfarculus baarsii (strain ATCC 33931 / DSM 2075 / LMG 7858 / VKM B-1802 / 2st14)</name>
    <dbReference type="NCBI Taxonomy" id="644282"/>
    <lineage>
        <taxon>Bacteria</taxon>
        <taxon>Pseudomonadati</taxon>
        <taxon>Thermodesulfobacteriota</taxon>
        <taxon>Desulfarculia</taxon>
        <taxon>Desulfarculales</taxon>
        <taxon>Desulfarculaceae</taxon>
        <taxon>Desulfarculus</taxon>
    </lineage>
</organism>
<evidence type="ECO:0000256" key="5">
    <source>
        <dbReference type="ARBA" id="ARBA00023136"/>
    </source>
</evidence>
<keyword evidence="6" id="KW-0732">Signal</keyword>
<dbReference type="EMBL" id="CP002085">
    <property type="protein sequence ID" value="ADK86601.1"/>
    <property type="molecule type" value="Genomic_DNA"/>
</dbReference>
<dbReference type="OrthoDB" id="9816383at2"/>
<dbReference type="GO" id="GO:0005886">
    <property type="term" value="C:plasma membrane"/>
    <property type="evidence" value="ECO:0007669"/>
    <property type="project" value="UniProtKB-SubCell"/>
</dbReference>
<comment type="subcellular location">
    <subcellularLocation>
        <location evidence="1">Cell membrane</location>
        <topology evidence="1">Multi-pass membrane protein</topology>
    </subcellularLocation>
</comment>
<reference evidence="8 9" key="1">
    <citation type="journal article" date="2010" name="Stand. Genomic Sci.">
        <title>Complete genome sequence of Desulfarculus baarsii type strain (2st14).</title>
        <authorList>
            <person name="Sun H."/>
            <person name="Spring S."/>
            <person name="Lapidus A."/>
            <person name="Davenport K."/>
            <person name="Del Rio T.G."/>
            <person name="Tice H."/>
            <person name="Nolan M."/>
            <person name="Copeland A."/>
            <person name="Cheng J.F."/>
            <person name="Lucas S."/>
            <person name="Tapia R."/>
            <person name="Goodwin L."/>
            <person name="Pitluck S."/>
            <person name="Ivanova N."/>
            <person name="Pagani I."/>
            <person name="Mavromatis K."/>
            <person name="Ovchinnikova G."/>
            <person name="Pati A."/>
            <person name="Chen A."/>
            <person name="Palaniappan K."/>
            <person name="Hauser L."/>
            <person name="Chang Y.J."/>
            <person name="Jeffries C.D."/>
            <person name="Detter J.C."/>
            <person name="Han C."/>
            <person name="Rohde M."/>
            <person name="Brambilla E."/>
            <person name="Goker M."/>
            <person name="Woyke T."/>
            <person name="Bristow J."/>
            <person name="Eisen J.A."/>
            <person name="Markowitz V."/>
            <person name="Hugenholtz P."/>
            <person name="Kyrpides N.C."/>
            <person name="Klenk H.P."/>
            <person name="Land M."/>
        </authorList>
    </citation>
    <scope>NUCLEOTIDE SEQUENCE [LARGE SCALE GENOMIC DNA]</scope>
    <source>
        <strain evidence="9">ATCC 33931 / DSM 2075 / LMG 7858 / VKM B-1802 / 2st14</strain>
    </source>
</reference>
<gene>
    <name evidence="8" type="ordered locus">Deba_3248</name>
</gene>
<keyword evidence="5" id="KW-0472">Membrane</keyword>
<dbReference type="CDD" id="cd18774">
    <property type="entry name" value="PDC2_HK_sensor"/>
    <property type="match status" value="1"/>
</dbReference>
<evidence type="ECO:0000256" key="6">
    <source>
        <dbReference type="SAM" id="SignalP"/>
    </source>
</evidence>
<dbReference type="SMART" id="SM01049">
    <property type="entry name" value="Cache_2"/>
    <property type="match status" value="1"/>
</dbReference>
<feature type="chain" id="PRO_5003150288" evidence="6">
    <location>
        <begin position="25"/>
        <end position="166"/>
    </location>
</feature>
<evidence type="ECO:0000313" key="9">
    <source>
        <dbReference type="Proteomes" id="UP000009047"/>
    </source>
</evidence>
<sequence length="166" mass="18272">MKRRIIVTMLALAAFCLAGAPALADDAALLRAIKDKVHAAVRILAEEGRDGLEQFNDVDGRWGQEPYVFVFDEKGVILAHANDQALVGKTLLGITDVKGRRFIQDAIDIVKGPGRGWSEYWWYEKPHNEHKHKLSYIMAVPGQPMGVGAGVRSDITAQEANRLVAP</sequence>
<dbReference type="RefSeq" id="WP_013260037.1">
    <property type="nucleotide sequence ID" value="NC_014365.1"/>
</dbReference>
<dbReference type="HOGENOM" id="CLU_081845_2_0_7"/>
<keyword evidence="2" id="KW-1003">Cell membrane</keyword>
<dbReference type="Gene3D" id="3.30.450.20">
    <property type="entry name" value="PAS domain"/>
    <property type="match status" value="1"/>
</dbReference>
<feature type="signal peptide" evidence="6">
    <location>
        <begin position="1"/>
        <end position="24"/>
    </location>
</feature>
<dbReference type="InterPro" id="IPR004010">
    <property type="entry name" value="Double_Cache_2"/>
</dbReference>
<accession>E1QM16</accession>
<proteinExistence type="predicted"/>